<evidence type="ECO:0000313" key="13">
    <source>
        <dbReference type="Proteomes" id="UP000287651"/>
    </source>
</evidence>
<dbReference type="EC" id="2.7.13.3" evidence="3"/>
<protein>
    <recommendedName>
        <fullName evidence="3">histidine kinase</fullName>
        <ecNumber evidence="3">2.7.13.3</ecNumber>
    </recommendedName>
</protein>
<comment type="catalytic activity">
    <reaction evidence="1">
        <text>ATP + protein L-histidine = ADP + protein N-phospho-L-histidine.</text>
        <dbReference type="EC" id="2.7.13.3"/>
    </reaction>
</comment>
<evidence type="ECO:0000256" key="10">
    <source>
        <dbReference type="ARBA" id="ARBA00023136"/>
    </source>
</evidence>
<name>A0A426ZIN5_ENSVE</name>
<dbReference type="Proteomes" id="UP000287651">
    <property type="component" value="Unassembled WGS sequence"/>
</dbReference>
<evidence type="ECO:0000256" key="7">
    <source>
        <dbReference type="ARBA" id="ARBA00022777"/>
    </source>
</evidence>
<feature type="domain" description="CHASE" evidence="11">
    <location>
        <begin position="1"/>
        <end position="189"/>
    </location>
</feature>
<evidence type="ECO:0000256" key="3">
    <source>
        <dbReference type="ARBA" id="ARBA00012438"/>
    </source>
</evidence>
<dbReference type="PANTHER" id="PTHR43719">
    <property type="entry name" value="TWO-COMPONENT HISTIDINE KINASE"/>
    <property type="match status" value="1"/>
</dbReference>
<accession>A0A426ZIN5</accession>
<evidence type="ECO:0000313" key="12">
    <source>
        <dbReference type="EMBL" id="RRT63856.1"/>
    </source>
</evidence>
<evidence type="ECO:0000256" key="8">
    <source>
        <dbReference type="ARBA" id="ARBA00022989"/>
    </source>
</evidence>
<dbReference type="InterPro" id="IPR006189">
    <property type="entry name" value="CHASE_dom"/>
</dbReference>
<dbReference type="AlphaFoldDB" id="A0A426ZIN5"/>
<keyword evidence="6" id="KW-0812">Transmembrane</keyword>
<dbReference type="GO" id="GO:0004673">
    <property type="term" value="F:protein histidine kinase activity"/>
    <property type="evidence" value="ECO:0007669"/>
    <property type="project" value="UniProtKB-EC"/>
</dbReference>
<keyword evidence="7" id="KW-0418">Kinase</keyword>
<evidence type="ECO:0000256" key="1">
    <source>
        <dbReference type="ARBA" id="ARBA00000085"/>
    </source>
</evidence>
<evidence type="ECO:0000259" key="11">
    <source>
        <dbReference type="PROSITE" id="PS50839"/>
    </source>
</evidence>
<sequence>FTARTAFERPLMSGVAYALRVLHREREEFEKQHGWKIKKMETEYQFLVKDDYNPEKLDPSPVQDEYAPVIFSQETVSHIVSIDMMSGKSNHLGVVLTFAVYNTNLPPNATPKERIEATVGYLGASFDVPSLVEKLLHQLASKHTIVVNLYDTTNVSAPIRMYGPDVASTSEMHISNVDFGDPTHQHEMHCR</sequence>
<keyword evidence="10" id="KW-0472">Membrane</keyword>
<dbReference type="GO" id="GO:0005634">
    <property type="term" value="C:nucleus"/>
    <property type="evidence" value="ECO:0007669"/>
    <property type="project" value="TreeGrafter"/>
</dbReference>
<comment type="caution">
    <text evidence="12">The sequence shown here is derived from an EMBL/GenBank/DDBJ whole genome shotgun (WGS) entry which is preliminary data.</text>
</comment>
<dbReference type="PANTHER" id="PTHR43719:SF35">
    <property type="entry name" value="HISTIDINE KINASE 2"/>
    <property type="match status" value="1"/>
</dbReference>
<dbReference type="EMBL" id="AMZH03006430">
    <property type="protein sequence ID" value="RRT63856.1"/>
    <property type="molecule type" value="Genomic_DNA"/>
</dbReference>
<comment type="subcellular location">
    <subcellularLocation>
        <location evidence="2">Endomembrane system</location>
        <topology evidence="2">Multi-pass membrane protein</topology>
    </subcellularLocation>
</comment>
<proteinExistence type="predicted"/>
<dbReference type="InterPro" id="IPR042240">
    <property type="entry name" value="CHASE_sf"/>
</dbReference>
<feature type="non-terminal residue" evidence="12">
    <location>
        <position position="1"/>
    </location>
</feature>
<keyword evidence="5" id="KW-0808">Transferase</keyword>
<dbReference type="InterPro" id="IPR050956">
    <property type="entry name" value="2C_system_His_kinase"/>
</dbReference>
<evidence type="ECO:0000256" key="5">
    <source>
        <dbReference type="ARBA" id="ARBA00022679"/>
    </source>
</evidence>
<gene>
    <name evidence="12" type="ORF">B296_00042364</name>
</gene>
<dbReference type="PROSITE" id="PS50839">
    <property type="entry name" value="CHASE"/>
    <property type="match status" value="1"/>
</dbReference>
<keyword evidence="9" id="KW-0902">Two-component regulatory system</keyword>
<keyword evidence="8" id="KW-1133">Transmembrane helix</keyword>
<dbReference type="Gene3D" id="3.30.450.350">
    <property type="entry name" value="CHASE domain"/>
    <property type="match status" value="2"/>
</dbReference>
<reference evidence="12 13" key="1">
    <citation type="journal article" date="2014" name="Agronomy (Basel)">
        <title>A Draft Genome Sequence for Ensete ventricosum, the Drought-Tolerant Tree Against Hunger.</title>
        <authorList>
            <person name="Harrison J."/>
            <person name="Moore K.A."/>
            <person name="Paszkiewicz K."/>
            <person name="Jones T."/>
            <person name="Grant M."/>
            <person name="Ambacheew D."/>
            <person name="Muzemil S."/>
            <person name="Studholme D.J."/>
        </authorList>
    </citation>
    <scope>NUCLEOTIDE SEQUENCE [LARGE SCALE GENOMIC DNA]</scope>
</reference>
<evidence type="ECO:0000256" key="6">
    <source>
        <dbReference type="ARBA" id="ARBA00022692"/>
    </source>
</evidence>
<evidence type="ECO:0000256" key="4">
    <source>
        <dbReference type="ARBA" id="ARBA00022553"/>
    </source>
</evidence>
<evidence type="ECO:0000256" key="2">
    <source>
        <dbReference type="ARBA" id="ARBA00004127"/>
    </source>
</evidence>
<organism evidence="12 13">
    <name type="scientific">Ensete ventricosum</name>
    <name type="common">Abyssinian banana</name>
    <name type="synonym">Musa ensete</name>
    <dbReference type="NCBI Taxonomy" id="4639"/>
    <lineage>
        <taxon>Eukaryota</taxon>
        <taxon>Viridiplantae</taxon>
        <taxon>Streptophyta</taxon>
        <taxon>Embryophyta</taxon>
        <taxon>Tracheophyta</taxon>
        <taxon>Spermatophyta</taxon>
        <taxon>Magnoliopsida</taxon>
        <taxon>Liliopsida</taxon>
        <taxon>Zingiberales</taxon>
        <taxon>Musaceae</taxon>
        <taxon>Ensete</taxon>
    </lineage>
</organism>
<dbReference type="Pfam" id="PF03924">
    <property type="entry name" value="CHASE"/>
    <property type="match status" value="1"/>
</dbReference>
<dbReference type="GO" id="GO:0012505">
    <property type="term" value="C:endomembrane system"/>
    <property type="evidence" value="ECO:0007669"/>
    <property type="project" value="UniProtKB-SubCell"/>
</dbReference>
<keyword evidence="4" id="KW-0597">Phosphoprotein</keyword>
<dbReference type="GO" id="GO:0000160">
    <property type="term" value="P:phosphorelay signal transduction system"/>
    <property type="evidence" value="ECO:0007669"/>
    <property type="project" value="UniProtKB-KW"/>
</dbReference>
<evidence type="ECO:0000256" key="9">
    <source>
        <dbReference type="ARBA" id="ARBA00023012"/>
    </source>
</evidence>
<dbReference type="SMART" id="SM01079">
    <property type="entry name" value="CHASE"/>
    <property type="match status" value="1"/>
</dbReference>